<evidence type="ECO:0000313" key="3">
    <source>
        <dbReference type="Proteomes" id="UP000648908"/>
    </source>
</evidence>
<comment type="caution">
    <text evidence="2">The sequence shown here is derived from an EMBL/GenBank/DDBJ whole genome shotgun (WGS) entry which is preliminary data.</text>
</comment>
<accession>A0A8K0VDV5</accession>
<dbReference type="EMBL" id="JAESVN010000003">
    <property type="protein sequence ID" value="MBL4917305.1"/>
    <property type="molecule type" value="Genomic_DNA"/>
</dbReference>
<feature type="transmembrane region" description="Helical" evidence="1">
    <location>
        <begin position="6"/>
        <end position="23"/>
    </location>
</feature>
<keyword evidence="1" id="KW-0472">Membrane</keyword>
<protein>
    <submittedName>
        <fullName evidence="2">Uncharacterized protein</fullName>
    </submittedName>
</protein>
<organism evidence="2 3">
    <name type="scientific">Szabonella alba</name>
    <dbReference type="NCBI Taxonomy" id="2804194"/>
    <lineage>
        <taxon>Bacteria</taxon>
        <taxon>Pseudomonadati</taxon>
        <taxon>Pseudomonadota</taxon>
        <taxon>Alphaproteobacteria</taxon>
        <taxon>Rhodobacterales</taxon>
        <taxon>Paracoccaceae</taxon>
        <taxon>Szabonella</taxon>
    </lineage>
</organism>
<keyword evidence="3" id="KW-1185">Reference proteome</keyword>
<dbReference type="AlphaFoldDB" id="A0A8K0VDV5"/>
<keyword evidence="1" id="KW-0812">Transmembrane</keyword>
<dbReference type="Proteomes" id="UP000648908">
    <property type="component" value="Unassembled WGS sequence"/>
</dbReference>
<dbReference type="RefSeq" id="WP_202688173.1">
    <property type="nucleotide sequence ID" value="NZ_JAESVN010000003.1"/>
</dbReference>
<evidence type="ECO:0000256" key="1">
    <source>
        <dbReference type="SAM" id="Phobius"/>
    </source>
</evidence>
<proteinExistence type="predicted"/>
<reference evidence="2" key="1">
    <citation type="submission" date="2021-01" db="EMBL/GenBank/DDBJ databases">
        <title>Tabrizicola alba sp. nov. a motile alkaliphilic bacterium isolated from a soda lake.</title>
        <authorList>
            <person name="Szuroczki S."/>
            <person name="Abbaszade G."/>
            <person name="Schumann P."/>
            <person name="Toth E."/>
        </authorList>
    </citation>
    <scope>NUCLEOTIDE SEQUENCE</scope>
    <source>
        <strain evidence="2">DMG-N-6</strain>
    </source>
</reference>
<evidence type="ECO:0000313" key="2">
    <source>
        <dbReference type="EMBL" id="MBL4917305.1"/>
    </source>
</evidence>
<sequence length="59" mass="6750">MLWRLAPYALVLGLAVAGWWHGYSTGRDAKRWDQLRTIEALEHDLERVSAAKRSRAAQT</sequence>
<keyword evidence="1" id="KW-1133">Transmembrane helix</keyword>
<name>A0A8K0VDV5_9RHOB</name>
<gene>
    <name evidence="2" type="ORF">JL811_08725</name>
</gene>